<dbReference type="Proteomes" id="UP000238937">
    <property type="component" value="Unassembled WGS sequence"/>
</dbReference>
<comment type="caution">
    <text evidence="3">The sequence shown here is derived from an EMBL/GenBank/DDBJ whole genome shotgun (WGS) entry which is preliminary data.</text>
</comment>
<reference evidence="3 4" key="1">
    <citation type="submission" date="2018-03" db="EMBL/GenBank/DDBJ databases">
        <title>The ancient ancestry and fast evolution of plastids.</title>
        <authorList>
            <person name="Moore K.R."/>
            <person name="Magnabosco C."/>
            <person name="Momper L."/>
            <person name="Gold D.A."/>
            <person name="Bosak T."/>
            <person name="Fournier G.P."/>
        </authorList>
    </citation>
    <scope>NUCLEOTIDE SEQUENCE [LARGE SCALE GENOMIC DNA]</scope>
    <source>
        <strain evidence="3 4">CCALA 037</strain>
    </source>
</reference>
<evidence type="ECO:0000256" key="1">
    <source>
        <dbReference type="SAM" id="MobiDB-lite"/>
    </source>
</evidence>
<evidence type="ECO:0000313" key="4">
    <source>
        <dbReference type="Proteomes" id="UP000238937"/>
    </source>
</evidence>
<dbReference type="RefSeq" id="WP_106312797.1">
    <property type="nucleotide sequence ID" value="NZ_PVWO01000667.1"/>
</dbReference>
<evidence type="ECO:0000313" key="3">
    <source>
        <dbReference type="EMBL" id="PSB40783.1"/>
    </source>
</evidence>
<keyword evidence="2" id="KW-0472">Membrane</keyword>
<keyword evidence="4" id="KW-1185">Reference proteome</keyword>
<dbReference type="OrthoDB" id="9834013at2"/>
<protein>
    <recommendedName>
        <fullName evidence="5">CsbD family protein</fullName>
    </recommendedName>
</protein>
<dbReference type="EMBL" id="PVWO01000667">
    <property type="protein sequence ID" value="PSB40783.1"/>
    <property type="molecule type" value="Genomic_DNA"/>
</dbReference>
<sequence length="134" mass="14785">MKPTDEFNAMNFKIDRLVSNIQQQFTKLIGGLLLLTMVWQGVILGVDVAVAAPLLGTSNDRVSEQVADKASQIKDSVKEEIGKAQTPIQDRPGEVTDKVNHGLNYTKDAVDRNQDRAENNADNIADKVKNFFGK</sequence>
<accession>A0A2T1F706</accession>
<gene>
    <name evidence="3" type="ORF">C7B77_27995</name>
</gene>
<feature type="region of interest" description="Disordered" evidence="1">
    <location>
        <begin position="80"/>
        <end position="99"/>
    </location>
</feature>
<keyword evidence="2" id="KW-1133">Transmembrane helix</keyword>
<evidence type="ECO:0008006" key="5">
    <source>
        <dbReference type="Google" id="ProtNLM"/>
    </source>
</evidence>
<proteinExistence type="predicted"/>
<dbReference type="Gene3D" id="6.10.140.1430">
    <property type="match status" value="1"/>
</dbReference>
<dbReference type="AlphaFoldDB" id="A0A2T1F706"/>
<feature type="transmembrane region" description="Helical" evidence="2">
    <location>
        <begin position="28"/>
        <end position="55"/>
    </location>
</feature>
<keyword evidence="2" id="KW-0812">Transmembrane</keyword>
<evidence type="ECO:0000256" key="2">
    <source>
        <dbReference type="SAM" id="Phobius"/>
    </source>
</evidence>
<organism evidence="3 4">
    <name type="scientific">Chamaesiphon polymorphus CCALA 037</name>
    <dbReference type="NCBI Taxonomy" id="2107692"/>
    <lineage>
        <taxon>Bacteria</taxon>
        <taxon>Bacillati</taxon>
        <taxon>Cyanobacteriota</taxon>
        <taxon>Cyanophyceae</taxon>
        <taxon>Gomontiellales</taxon>
        <taxon>Chamaesiphonaceae</taxon>
        <taxon>Chamaesiphon</taxon>
    </lineage>
</organism>
<name>A0A2T1F706_9CYAN</name>